<feature type="compositionally biased region" description="Low complexity" evidence="4">
    <location>
        <begin position="349"/>
        <end position="359"/>
    </location>
</feature>
<dbReference type="Proteomes" id="UP000008063">
    <property type="component" value="Unassembled WGS sequence"/>
</dbReference>
<dbReference type="PANTHER" id="PTHR12558:SF13">
    <property type="entry name" value="CELL DIVISION CYCLE PROTEIN 27 HOMOLOG"/>
    <property type="match status" value="1"/>
</dbReference>
<dbReference type="SMART" id="SM00028">
    <property type="entry name" value="TPR"/>
    <property type="match status" value="7"/>
</dbReference>
<accession>F8Q7D2</accession>
<feature type="region of interest" description="Disordered" evidence="4">
    <location>
        <begin position="195"/>
        <end position="249"/>
    </location>
</feature>
<feature type="repeat" description="TPR" evidence="3">
    <location>
        <begin position="646"/>
        <end position="679"/>
    </location>
</feature>
<comment type="similarity">
    <text evidence="2">Belongs to the APC3/CDC27 family.</text>
</comment>
<dbReference type="InParanoid" id="F8Q7D2"/>
<dbReference type="SUPFAM" id="SSF48452">
    <property type="entry name" value="TPR-like"/>
    <property type="match status" value="1"/>
</dbReference>
<feature type="compositionally biased region" description="Basic residues" evidence="4">
    <location>
        <begin position="394"/>
        <end position="409"/>
    </location>
</feature>
<dbReference type="PANTHER" id="PTHR12558">
    <property type="entry name" value="CELL DIVISION CYCLE 16,23,27"/>
    <property type="match status" value="1"/>
</dbReference>
<evidence type="ECO:0000313" key="5">
    <source>
        <dbReference type="EMBL" id="EGN95470.1"/>
    </source>
</evidence>
<dbReference type="GO" id="GO:0005680">
    <property type="term" value="C:anaphase-promoting complex"/>
    <property type="evidence" value="ECO:0007669"/>
    <property type="project" value="UniProtKB-ARBA"/>
</dbReference>
<evidence type="ECO:0000256" key="1">
    <source>
        <dbReference type="ARBA" id="ARBA00022803"/>
    </source>
</evidence>
<feature type="compositionally biased region" description="Pro residues" evidence="4">
    <location>
        <begin position="234"/>
        <end position="248"/>
    </location>
</feature>
<name>F8Q7D2_SERL3</name>
<dbReference type="Pfam" id="PF00515">
    <property type="entry name" value="TPR_1"/>
    <property type="match status" value="1"/>
</dbReference>
<dbReference type="STRING" id="936435.F8Q7D2"/>
<feature type="region of interest" description="Disordered" evidence="4">
    <location>
        <begin position="349"/>
        <end position="460"/>
    </location>
</feature>
<protein>
    <submittedName>
        <fullName evidence="5">Uncharacterized protein</fullName>
    </submittedName>
</protein>
<evidence type="ECO:0000256" key="2">
    <source>
        <dbReference type="ARBA" id="ARBA00038210"/>
    </source>
</evidence>
<feature type="compositionally biased region" description="Polar residues" evidence="4">
    <location>
        <begin position="282"/>
        <end position="294"/>
    </location>
</feature>
<dbReference type="Gene3D" id="1.25.40.10">
    <property type="entry name" value="Tetratricopeptide repeat domain"/>
    <property type="match status" value="4"/>
</dbReference>
<dbReference type="OrthoDB" id="10248520at2759"/>
<dbReference type="GO" id="GO:0007091">
    <property type="term" value="P:metaphase/anaphase transition of mitotic cell cycle"/>
    <property type="evidence" value="ECO:0007669"/>
    <property type="project" value="TreeGrafter"/>
</dbReference>
<dbReference type="HOGENOM" id="CLU_008850_4_0_1"/>
<dbReference type="eggNOG" id="KOG1126">
    <property type="taxonomic scope" value="Eukaryota"/>
</dbReference>
<dbReference type="Pfam" id="PF12895">
    <property type="entry name" value="ANAPC3"/>
    <property type="match status" value="1"/>
</dbReference>
<dbReference type="FunCoup" id="F8Q7D2">
    <property type="interactions" value="763"/>
</dbReference>
<dbReference type="PROSITE" id="PS50293">
    <property type="entry name" value="TPR_REGION"/>
    <property type="match status" value="1"/>
</dbReference>
<dbReference type="GO" id="GO:0051301">
    <property type="term" value="P:cell division"/>
    <property type="evidence" value="ECO:0007669"/>
    <property type="project" value="TreeGrafter"/>
</dbReference>
<evidence type="ECO:0000313" key="6">
    <source>
        <dbReference type="Proteomes" id="UP000008063"/>
    </source>
</evidence>
<dbReference type="InterPro" id="IPR019734">
    <property type="entry name" value="TPR_rpt"/>
</dbReference>
<dbReference type="AlphaFoldDB" id="F8Q7D2"/>
<keyword evidence="1 3" id="KW-0802">TPR repeat</keyword>
<dbReference type="GO" id="GO:0005737">
    <property type="term" value="C:cytoplasm"/>
    <property type="evidence" value="ECO:0007669"/>
    <property type="project" value="TreeGrafter"/>
</dbReference>
<keyword evidence="6" id="KW-1185">Reference proteome</keyword>
<proteinExistence type="inferred from homology"/>
<evidence type="ECO:0000256" key="4">
    <source>
        <dbReference type="SAM" id="MobiDB-lite"/>
    </source>
</evidence>
<feature type="repeat" description="TPR" evidence="3">
    <location>
        <begin position="680"/>
        <end position="713"/>
    </location>
</feature>
<gene>
    <name evidence="5" type="ORF">SERLA73DRAFT_113022</name>
</gene>
<sequence length="804" mass="89678">MQQEATQSFLPYLSQRFHTLVWTCLDSDLTKSAVFYAERYFAMNQLNHDARHLYATTLLCAGQTHSAMCLIDNPPDMRCSGCLEIKAKCCTALGRYRQAREALEESLQDTSYTPTQSMGSRTARAFPEEAALRCRSGTMALKGNLPEKASLSFRQALALNPMLWEAFEGLCALGSFPEIDELFPPKSVPVKRTAPEEQAQLKPAPSIPTATGAGFFTPDVGSTGNSHRGWKPEPQAPQPFRMGPPPLPRDSLAANDTSIFPVDNSFLQVQAHLRPSRTQATVVGSAQATTSRPLSSADEAGPVHKKLRSAVRKPSAEVVKSKAVKSTVDEPLKKARARPALKFANFFSSSGRRSQPVSSTRTTLAGKSERPVNSGVPIRRSTRLMSNANIKPASKVRHPPLRERRRVTTRSRLAESENDEEALTHGEAPQSTSPPSNAAQSPRSDVSPAPSNWTAGQEQAAQEAYDVEMADHYVYELMRRFASATRALSMYDSRKCLLELEKLPLIHQNSPWVLAMVGRAHYERLEYASAERAFKAVRSLEPFRMWDMEVYSTLLWHLQQNVQLSYLAQELLSINPQSPQAWIAVGNLFSLQKERSQALTCFRRAAQLDPSCAYAYTLSGHESIDEDLDKAIGFFQSALRTDPRHYNAWYGLGTCYLRMSKIRLAEYHYRKAVEIHPNNAVLLGCVGMAVERRGDKTVALSLFDQAVRLSPDNALVRYRRAKILISLKRYSSALQDLELLRDSSPEESNVVFQLAKVYRLIGDEVKSAHWLAVARDISPKSVNKIKKLIETAKDEEEDDPMDEG</sequence>
<dbReference type="GO" id="GO:0016567">
    <property type="term" value="P:protein ubiquitination"/>
    <property type="evidence" value="ECO:0007669"/>
    <property type="project" value="TreeGrafter"/>
</dbReference>
<feature type="repeat" description="TPR" evidence="3">
    <location>
        <begin position="579"/>
        <end position="612"/>
    </location>
</feature>
<organism evidence="6">
    <name type="scientific">Serpula lacrymans var. lacrymans (strain S7.3)</name>
    <name type="common">Dry rot fungus</name>
    <dbReference type="NCBI Taxonomy" id="936435"/>
    <lineage>
        <taxon>Eukaryota</taxon>
        <taxon>Fungi</taxon>
        <taxon>Dikarya</taxon>
        <taxon>Basidiomycota</taxon>
        <taxon>Agaricomycotina</taxon>
        <taxon>Agaricomycetes</taxon>
        <taxon>Agaricomycetidae</taxon>
        <taxon>Boletales</taxon>
        <taxon>Coniophorineae</taxon>
        <taxon>Serpulaceae</taxon>
        <taxon>Serpula</taxon>
    </lineage>
</organism>
<feature type="region of interest" description="Disordered" evidence="4">
    <location>
        <begin position="282"/>
        <end position="311"/>
    </location>
</feature>
<dbReference type="Pfam" id="PF13432">
    <property type="entry name" value="TPR_16"/>
    <property type="match status" value="1"/>
</dbReference>
<evidence type="ECO:0000256" key="3">
    <source>
        <dbReference type="PROSITE-ProRule" id="PRU00339"/>
    </source>
</evidence>
<dbReference type="EMBL" id="GL945485">
    <property type="protein sequence ID" value="EGN95470.1"/>
    <property type="molecule type" value="Genomic_DNA"/>
</dbReference>
<dbReference type="PROSITE" id="PS50005">
    <property type="entry name" value="TPR"/>
    <property type="match status" value="3"/>
</dbReference>
<reference evidence="6" key="1">
    <citation type="journal article" date="2011" name="Science">
        <title>The plant cell wall-decomposing machinery underlies the functional diversity of forest fungi.</title>
        <authorList>
            <person name="Eastwood D.C."/>
            <person name="Floudas D."/>
            <person name="Binder M."/>
            <person name="Majcherczyk A."/>
            <person name="Schneider P."/>
            <person name="Aerts A."/>
            <person name="Asiegbu F.O."/>
            <person name="Baker S.E."/>
            <person name="Barry K."/>
            <person name="Bendiksby M."/>
            <person name="Blumentritt M."/>
            <person name="Coutinho P.M."/>
            <person name="Cullen D."/>
            <person name="de Vries R.P."/>
            <person name="Gathman A."/>
            <person name="Goodell B."/>
            <person name="Henrissat B."/>
            <person name="Ihrmark K."/>
            <person name="Kauserud H."/>
            <person name="Kohler A."/>
            <person name="LaButti K."/>
            <person name="Lapidus A."/>
            <person name="Lavin J.L."/>
            <person name="Lee Y.-H."/>
            <person name="Lindquist E."/>
            <person name="Lilly W."/>
            <person name="Lucas S."/>
            <person name="Morin E."/>
            <person name="Murat C."/>
            <person name="Oguiza J.A."/>
            <person name="Park J."/>
            <person name="Pisabarro A.G."/>
            <person name="Riley R."/>
            <person name="Rosling A."/>
            <person name="Salamov A."/>
            <person name="Schmidt O."/>
            <person name="Schmutz J."/>
            <person name="Skrede I."/>
            <person name="Stenlid J."/>
            <person name="Wiebenga A."/>
            <person name="Xie X."/>
            <person name="Kuees U."/>
            <person name="Hibbett D.S."/>
            <person name="Hoffmeister D."/>
            <person name="Hoegberg N."/>
            <person name="Martin F."/>
            <person name="Grigoriev I.V."/>
            <person name="Watkinson S.C."/>
        </authorList>
    </citation>
    <scope>NUCLEOTIDE SEQUENCE [LARGE SCALE GENOMIC DNA]</scope>
    <source>
        <strain evidence="6">strain S7.3</strain>
    </source>
</reference>
<dbReference type="OMA" id="WVMAMVG"/>
<dbReference type="InterPro" id="IPR011990">
    <property type="entry name" value="TPR-like_helical_dom_sf"/>
</dbReference>
<dbReference type="GO" id="GO:0031145">
    <property type="term" value="P:anaphase-promoting complex-dependent catabolic process"/>
    <property type="evidence" value="ECO:0007669"/>
    <property type="project" value="TreeGrafter"/>
</dbReference>
<feature type="compositionally biased region" description="Polar residues" evidence="4">
    <location>
        <begin position="429"/>
        <end position="460"/>
    </location>
</feature>